<dbReference type="Pfam" id="PF07724">
    <property type="entry name" value="AAA_2"/>
    <property type="match status" value="1"/>
</dbReference>
<evidence type="ECO:0000256" key="9">
    <source>
        <dbReference type="ARBA" id="ARBA00025613"/>
    </source>
</evidence>
<keyword evidence="13" id="KW-0963">Cytoplasm</keyword>
<dbReference type="Pfam" id="PF00004">
    <property type="entry name" value="AAA"/>
    <property type="match status" value="1"/>
</dbReference>
<dbReference type="NCBIfam" id="TIGR03346">
    <property type="entry name" value="chaperone_ClpB"/>
    <property type="match status" value="1"/>
</dbReference>
<feature type="coiled-coil region" evidence="13">
    <location>
        <begin position="412"/>
        <end position="526"/>
    </location>
</feature>
<evidence type="ECO:0000256" key="10">
    <source>
        <dbReference type="ARBA" id="ARBA00026057"/>
    </source>
</evidence>
<evidence type="ECO:0000256" key="11">
    <source>
        <dbReference type="PROSITE-ProRule" id="PRU01251"/>
    </source>
</evidence>
<comment type="similarity">
    <text evidence="2 12">Belongs to the ClpA/ClpB family.</text>
</comment>
<keyword evidence="6 12" id="KW-0067">ATP-binding</keyword>
<dbReference type="InterPro" id="IPR003959">
    <property type="entry name" value="ATPase_AAA_core"/>
</dbReference>
<keyword evidence="7 13" id="KW-0175">Coiled coil</keyword>
<dbReference type="Gene3D" id="1.10.8.60">
    <property type="match status" value="1"/>
</dbReference>
<proteinExistence type="inferred from homology"/>
<dbReference type="Proteomes" id="UP001326567">
    <property type="component" value="Chromosome"/>
</dbReference>
<reference evidence="15 16" key="1">
    <citation type="submission" date="2023-11" db="EMBL/GenBank/DDBJ databases">
        <title>From the Deep-Sea to the Surface: Bacterial Genomes Isolated from the Moytirra Hydrothermal Vent Plume.</title>
        <authorList>
            <person name="Major S.R."/>
        </authorList>
    </citation>
    <scope>NUCLEOTIDE SEQUENCE [LARGE SCALE GENOMIC DNA]</scope>
    <source>
        <strain evidence="15 16">OXR-9</strain>
    </source>
</reference>
<dbReference type="InterPro" id="IPR027417">
    <property type="entry name" value="P-loop_NTPase"/>
</dbReference>
<dbReference type="PROSITE" id="PS00871">
    <property type="entry name" value="CLPAB_2"/>
    <property type="match status" value="1"/>
</dbReference>
<dbReference type="InterPro" id="IPR036628">
    <property type="entry name" value="Clp_N_dom_sf"/>
</dbReference>
<gene>
    <name evidence="13 15" type="primary">clpB</name>
    <name evidence="15" type="ORF">T7987_14900</name>
</gene>
<dbReference type="Pfam" id="PF17871">
    <property type="entry name" value="AAA_lid_9"/>
    <property type="match status" value="1"/>
</dbReference>
<keyword evidence="4 11" id="KW-0677">Repeat</keyword>
<dbReference type="PROSITE" id="PS51903">
    <property type="entry name" value="CLP_R"/>
    <property type="match status" value="1"/>
</dbReference>
<comment type="subcellular location">
    <subcellularLocation>
        <location evidence="1 13">Cytoplasm</location>
    </subcellularLocation>
</comment>
<dbReference type="InterPro" id="IPR004176">
    <property type="entry name" value="Clp_R_N"/>
</dbReference>
<evidence type="ECO:0000256" key="7">
    <source>
        <dbReference type="ARBA" id="ARBA00023054"/>
    </source>
</evidence>
<dbReference type="RefSeq" id="WP_209218405.1">
    <property type="nucleotide sequence ID" value="NZ_CP139725.1"/>
</dbReference>
<dbReference type="PROSITE" id="PS00870">
    <property type="entry name" value="CLPAB_1"/>
    <property type="match status" value="1"/>
</dbReference>
<evidence type="ECO:0000256" key="12">
    <source>
        <dbReference type="RuleBase" id="RU004432"/>
    </source>
</evidence>
<evidence type="ECO:0000256" key="5">
    <source>
        <dbReference type="ARBA" id="ARBA00022741"/>
    </source>
</evidence>
<dbReference type="SUPFAM" id="SSF52540">
    <property type="entry name" value="P-loop containing nucleoside triphosphate hydrolases"/>
    <property type="match status" value="2"/>
</dbReference>
<evidence type="ECO:0000259" key="14">
    <source>
        <dbReference type="PROSITE" id="PS51903"/>
    </source>
</evidence>
<dbReference type="InterPro" id="IPR017730">
    <property type="entry name" value="Chaperonin_ClpB"/>
</dbReference>
<dbReference type="EMBL" id="CP139725">
    <property type="protein sequence ID" value="WPZ21436.1"/>
    <property type="molecule type" value="Genomic_DNA"/>
</dbReference>
<dbReference type="Pfam" id="PF02861">
    <property type="entry name" value="Clp_N"/>
    <property type="match status" value="1"/>
</dbReference>
<comment type="subunit">
    <text evidence="10">Homohexamer. The oligomerization is ATP-dependent.</text>
</comment>
<dbReference type="InterPro" id="IPR050130">
    <property type="entry name" value="ClpA_ClpB"/>
</dbReference>
<dbReference type="CDD" id="cd00009">
    <property type="entry name" value="AAA"/>
    <property type="match status" value="1"/>
</dbReference>
<dbReference type="PANTHER" id="PTHR11638">
    <property type="entry name" value="ATP-DEPENDENT CLP PROTEASE"/>
    <property type="match status" value="1"/>
</dbReference>
<dbReference type="InterPro" id="IPR019489">
    <property type="entry name" value="Clp_ATPase_C"/>
</dbReference>
<dbReference type="InterPro" id="IPR028299">
    <property type="entry name" value="ClpA/B_CS2"/>
</dbReference>
<evidence type="ECO:0000256" key="4">
    <source>
        <dbReference type="ARBA" id="ARBA00022737"/>
    </source>
</evidence>
<dbReference type="InterPro" id="IPR041546">
    <property type="entry name" value="ClpA/ClpB_AAA_lid"/>
</dbReference>
<evidence type="ECO:0000256" key="2">
    <source>
        <dbReference type="ARBA" id="ARBA00008675"/>
    </source>
</evidence>
<keyword evidence="5 12" id="KW-0547">Nucleotide-binding</keyword>
<dbReference type="InterPro" id="IPR001270">
    <property type="entry name" value="ClpA/B"/>
</dbReference>
<dbReference type="SUPFAM" id="SSF81923">
    <property type="entry name" value="Double Clp-N motif"/>
    <property type="match status" value="1"/>
</dbReference>
<name>A0ABZ0UZ00_9RHOB</name>
<evidence type="ECO:0000256" key="13">
    <source>
        <dbReference type="RuleBase" id="RU362034"/>
    </source>
</evidence>
<keyword evidence="8 12" id="KW-0143">Chaperone</keyword>
<dbReference type="SMART" id="SM01086">
    <property type="entry name" value="ClpB_D2-small"/>
    <property type="match status" value="1"/>
</dbReference>
<keyword evidence="13" id="KW-0346">Stress response</keyword>
<evidence type="ECO:0000256" key="8">
    <source>
        <dbReference type="ARBA" id="ARBA00023186"/>
    </source>
</evidence>
<keyword evidence="16" id="KW-1185">Reference proteome</keyword>
<dbReference type="InterPro" id="IPR003593">
    <property type="entry name" value="AAA+_ATPase"/>
</dbReference>
<protein>
    <recommendedName>
        <fullName evidence="3 13">Chaperone protein ClpB</fullName>
    </recommendedName>
</protein>
<feature type="domain" description="Clp R" evidence="14">
    <location>
        <begin position="3"/>
        <end position="146"/>
    </location>
</feature>
<dbReference type="CDD" id="cd19499">
    <property type="entry name" value="RecA-like_ClpB_Hsp104-like"/>
    <property type="match status" value="1"/>
</dbReference>
<comment type="subunit">
    <text evidence="13">Homohexamer; The oligomerization is ATP-dependent.</text>
</comment>
<dbReference type="Pfam" id="PF10431">
    <property type="entry name" value="ClpB_D2-small"/>
    <property type="match status" value="1"/>
</dbReference>
<sequence length="871" mass="95164">MDLSKFTERSRGFIQAAQTIATRESHQRLAPEHVLKALLDDDQGLARNLIAASGGDGARVVQALDLALGKIPKVTGDAGQVYLDGTTAKVLAEAEAIAKKAGDSFVTVERILTALCMVKSGAKTALEAGQVTAQGLNAAINDVRKGRKADSATAEDNYEALEKYSLDLTARAEEGKIDPIIGRDEEIRRAMQVLSRRTKNNPVLIGEPGVGKTAIAEGLALRIVHGDVPESLRNKRLLALDMGALIAGAKYRGEFEERLKAVLTEVTEAAGEVILFIDEMHTLVGAGKADGAMDASNLLKPALARGELHCVGATTLEEYRKYVEKDAALARRFQPVIVQEPTVEDTVSILRGIKEKYELHHGVRISDTALVAAATLSHRYITDRFLPDKAIDLMDEAASRLRMEVDSKPEELDALDRQILQLQIEAEALKKEDDAASKDRLEALQKDLSDLQDRSAEMTAQWQAERDKLAGARDIKEKLDQARAELDIAKREGNLARAGELSYGVIPQLERDLEAAEGREDDMMVEEAVRPDQIASVVERWTGIPAGKMLEGERDKLLRMEEQLHDRVIGQNAAVKAVANAVRRARAGLNDENRPLGSFLFLGPTGVGKTELTKAVAEFLFDDDNAMVRIDMSEFMEKHAVARLIGAPPGYVGYDEGGVLTEAVRRRPYQVVLFDEVEKAHPDVFNVLLQVLDDGVLTDGQGRTVDFKQTLIVLTSNLGAQALSQLPEGGDMAAAKRDVMDAVRAHFRPEFLNRLDETIIFDRLGRADMDGIVDIQMARLLKRLAGRKITLDLDDAARKWLADEGYDPVFGARPLKRVIQRTVQDPLAEMLLAGDVKDGDTVTVRAGADGLIIGDQVAASNRPKPDDATVH</sequence>
<evidence type="ECO:0000256" key="3">
    <source>
        <dbReference type="ARBA" id="ARBA00017574"/>
    </source>
</evidence>
<evidence type="ECO:0000313" key="15">
    <source>
        <dbReference type="EMBL" id="WPZ21436.1"/>
    </source>
</evidence>
<accession>A0ABZ0UZ00</accession>
<evidence type="ECO:0000256" key="6">
    <source>
        <dbReference type="ARBA" id="ARBA00022840"/>
    </source>
</evidence>
<comment type="function">
    <text evidence="9">Part of a stress-induced multi-chaperone system, it is involved in the recovery of the cell from heat-induced damage, in cooperation with DnaK, DnaJ and GrpE. Acts before DnaK, in the processing of protein aggregates. Protein binding stimulates the ATPase activity; ATP hydrolysis unfolds the denatured protein aggregates, which probably helps expose new hydrophobic binding sites on the surface of ClpB-bound aggregates, contributing to the solubilization and refolding of denatured protein aggregates by DnaK.</text>
</comment>
<dbReference type="InterPro" id="IPR018368">
    <property type="entry name" value="ClpA/B_CS1"/>
</dbReference>
<dbReference type="PRINTS" id="PR00300">
    <property type="entry name" value="CLPPROTEASEA"/>
</dbReference>
<dbReference type="Gene3D" id="3.40.50.300">
    <property type="entry name" value="P-loop containing nucleotide triphosphate hydrolases"/>
    <property type="match status" value="3"/>
</dbReference>
<evidence type="ECO:0000256" key="1">
    <source>
        <dbReference type="ARBA" id="ARBA00004496"/>
    </source>
</evidence>
<dbReference type="Gene3D" id="1.10.1780.10">
    <property type="entry name" value="Clp, N-terminal domain"/>
    <property type="match status" value="1"/>
</dbReference>
<dbReference type="PANTHER" id="PTHR11638:SF18">
    <property type="entry name" value="HEAT SHOCK PROTEIN 104"/>
    <property type="match status" value="1"/>
</dbReference>
<organism evidence="15 16">
    <name type="scientific">Sulfitobacter faviae</name>
    <dbReference type="NCBI Taxonomy" id="1775881"/>
    <lineage>
        <taxon>Bacteria</taxon>
        <taxon>Pseudomonadati</taxon>
        <taxon>Pseudomonadota</taxon>
        <taxon>Alphaproteobacteria</taxon>
        <taxon>Rhodobacterales</taxon>
        <taxon>Roseobacteraceae</taxon>
        <taxon>Sulfitobacter</taxon>
    </lineage>
</organism>
<evidence type="ECO:0000313" key="16">
    <source>
        <dbReference type="Proteomes" id="UP001326567"/>
    </source>
</evidence>
<dbReference type="SMART" id="SM00382">
    <property type="entry name" value="AAA"/>
    <property type="match status" value="2"/>
</dbReference>